<dbReference type="PANTHER" id="PTHR34980">
    <property type="entry name" value="INNER MEMBRANE PROTEIN-RELATED-RELATED"/>
    <property type="match status" value="1"/>
</dbReference>
<protein>
    <submittedName>
        <fullName evidence="2">DUF805 domain-containing protein</fullName>
    </submittedName>
</protein>
<dbReference type="InterPro" id="IPR008523">
    <property type="entry name" value="DUF805"/>
</dbReference>
<keyword evidence="1" id="KW-1133">Transmembrane helix</keyword>
<feature type="transmembrane region" description="Helical" evidence="1">
    <location>
        <begin position="32"/>
        <end position="59"/>
    </location>
</feature>
<organism evidence="2 3">
    <name type="scientific">Roseibium salinum</name>
    <dbReference type="NCBI Taxonomy" id="1604349"/>
    <lineage>
        <taxon>Bacteria</taxon>
        <taxon>Pseudomonadati</taxon>
        <taxon>Pseudomonadota</taxon>
        <taxon>Alphaproteobacteria</taxon>
        <taxon>Hyphomicrobiales</taxon>
        <taxon>Stappiaceae</taxon>
        <taxon>Roseibium</taxon>
    </lineage>
</organism>
<feature type="transmembrane region" description="Helical" evidence="1">
    <location>
        <begin position="101"/>
        <end position="122"/>
    </location>
</feature>
<dbReference type="Pfam" id="PF05656">
    <property type="entry name" value="DUF805"/>
    <property type="match status" value="1"/>
</dbReference>
<accession>A0ABT3R428</accession>
<dbReference type="RefSeq" id="WP_265963668.1">
    <property type="nucleotide sequence ID" value="NZ_JAPEVI010000003.1"/>
</dbReference>
<evidence type="ECO:0000313" key="3">
    <source>
        <dbReference type="Proteomes" id="UP001300261"/>
    </source>
</evidence>
<name>A0ABT3R428_9HYPH</name>
<evidence type="ECO:0000313" key="2">
    <source>
        <dbReference type="EMBL" id="MCX2723917.1"/>
    </source>
</evidence>
<keyword evidence="3" id="KW-1185">Reference proteome</keyword>
<evidence type="ECO:0000256" key="1">
    <source>
        <dbReference type="SAM" id="Phobius"/>
    </source>
</evidence>
<feature type="transmembrane region" description="Helical" evidence="1">
    <location>
        <begin position="71"/>
        <end position="89"/>
    </location>
</feature>
<reference evidence="2 3" key="1">
    <citation type="journal article" date="2016" name="Int. J. Syst. Evol. Microbiol.">
        <title>Labrenzia salina sp. nov., isolated from the rhizosphere of the halophyte Arthrocnemum macrostachyum.</title>
        <authorList>
            <person name="Camacho M."/>
            <person name="Redondo-Gomez S."/>
            <person name="Rodriguez-Llorente I."/>
            <person name="Rohde M."/>
            <person name="Sproer C."/>
            <person name="Schumann P."/>
            <person name="Klenk H.P."/>
            <person name="Montero-Calasanz M.D.C."/>
        </authorList>
    </citation>
    <scope>NUCLEOTIDE SEQUENCE [LARGE SCALE GENOMIC DNA]</scope>
    <source>
        <strain evidence="2 3">DSM 29163</strain>
    </source>
</reference>
<proteinExistence type="predicted"/>
<keyword evidence="1" id="KW-0472">Membrane</keyword>
<gene>
    <name evidence="2" type="ORF">ON753_16310</name>
</gene>
<sequence length="147" mass="16908">MTFDDGTRFSAGTMIWGMFSTMFSFQGRVGRLTFFGMTTLNFILMIMLCSLILASYGFSLENAQSPLIFDALWPMFIVFAFFSGSNLSYQVRRFHDRNVSGWWMLAWFIPVVGSFLSLYQSFANLFFRGTPGPNRFDTVQSQAYVFD</sequence>
<dbReference type="EMBL" id="JAPEVI010000003">
    <property type="protein sequence ID" value="MCX2723917.1"/>
    <property type="molecule type" value="Genomic_DNA"/>
</dbReference>
<keyword evidence="1" id="KW-0812">Transmembrane</keyword>
<comment type="caution">
    <text evidence="2">The sequence shown here is derived from an EMBL/GenBank/DDBJ whole genome shotgun (WGS) entry which is preliminary data.</text>
</comment>
<dbReference type="PANTHER" id="PTHR34980:SF2">
    <property type="entry name" value="INNER MEMBRANE PROTEIN YHAH-RELATED"/>
    <property type="match status" value="1"/>
</dbReference>
<dbReference type="Proteomes" id="UP001300261">
    <property type="component" value="Unassembled WGS sequence"/>
</dbReference>